<protein>
    <recommendedName>
        <fullName evidence="6">Anoctamin</fullName>
    </recommendedName>
</protein>
<dbReference type="EMBL" id="HACG01020584">
    <property type="protein sequence ID" value="CEK67449.1"/>
    <property type="molecule type" value="Transcribed_RNA"/>
</dbReference>
<gene>
    <name evidence="9" type="primary">ORF62661</name>
</gene>
<accession>A0A0B6ZFU3</accession>
<evidence type="ECO:0000256" key="4">
    <source>
        <dbReference type="ARBA" id="ARBA00022989"/>
    </source>
</evidence>
<comment type="similarity">
    <text evidence="2 6">Belongs to the anoctamin family.</text>
</comment>
<feature type="transmembrane region" description="Helical" evidence="6">
    <location>
        <begin position="93"/>
        <end position="115"/>
    </location>
</feature>
<dbReference type="PANTHER" id="PTHR12308">
    <property type="entry name" value="ANOCTAMIN"/>
    <property type="match status" value="1"/>
</dbReference>
<feature type="domain" description="Anoctamin transmembrane" evidence="8">
    <location>
        <begin position="2"/>
        <end position="287"/>
    </location>
</feature>
<evidence type="ECO:0000259" key="8">
    <source>
        <dbReference type="Pfam" id="PF04547"/>
    </source>
</evidence>
<sequence length="327" mass="37474">GNYNHAAGQRQEECDPAGCLIELCIQLAIVMVGKQTFNNTQEIILPKLMNWFKSRKVKELEEKKKEKVACWEKDYTMESTPNLGLFDEYLEMVIQYGFVTIFVAAFPLAPLFALLNNVIEIRLDAYKFITQWRRPLALRAQDIGVWFGILQGISEVAILSNALIIAFTSDFIPKLVYTYAYSKNENLNGYVNFSLSIFNVSDFETESMPSDNNSTEFGVVKECRYRDFRQPPNSTDPYAFTVEYWHILTARLAFIIFFVLAVQFSIWAISYIVPDVPKAVKLQMLREKYLATEAFLEAEQLHPVGRGVSVSNGEARNRQTSSRKNSK</sequence>
<feature type="transmembrane region" description="Helical" evidence="6">
    <location>
        <begin position="252"/>
        <end position="273"/>
    </location>
</feature>
<dbReference type="InterPro" id="IPR049452">
    <property type="entry name" value="Anoctamin_TM"/>
</dbReference>
<evidence type="ECO:0000256" key="5">
    <source>
        <dbReference type="ARBA" id="ARBA00023136"/>
    </source>
</evidence>
<evidence type="ECO:0000313" key="9">
    <source>
        <dbReference type="EMBL" id="CEK67449.1"/>
    </source>
</evidence>
<feature type="transmembrane region" description="Helical" evidence="6">
    <location>
        <begin position="143"/>
        <end position="167"/>
    </location>
</feature>
<keyword evidence="5 6" id="KW-0472">Membrane</keyword>
<feature type="non-terminal residue" evidence="9">
    <location>
        <position position="1"/>
    </location>
</feature>
<name>A0A0B6ZFU3_9EUPU</name>
<dbReference type="Pfam" id="PF04547">
    <property type="entry name" value="Anoctamin"/>
    <property type="match status" value="1"/>
</dbReference>
<organism evidence="9">
    <name type="scientific">Arion vulgaris</name>
    <dbReference type="NCBI Taxonomy" id="1028688"/>
    <lineage>
        <taxon>Eukaryota</taxon>
        <taxon>Metazoa</taxon>
        <taxon>Spiralia</taxon>
        <taxon>Lophotrochozoa</taxon>
        <taxon>Mollusca</taxon>
        <taxon>Gastropoda</taxon>
        <taxon>Heterobranchia</taxon>
        <taxon>Euthyneura</taxon>
        <taxon>Panpulmonata</taxon>
        <taxon>Eupulmonata</taxon>
        <taxon>Stylommatophora</taxon>
        <taxon>Helicina</taxon>
        <taxon>Arionoidea</taxon>
        <taxon>Arionidae</taxon>
        <taxon>Arion</taxon>
    </lineage>
</organism>
<comment type="subcellular location">
    <subcellularLocation>
        <location evidence="1 6">Membrane</location>
        <topology evidence="1 6">Multi-pass membrane protein</topology>
    </subcellularLocation>
</comment>
<proteinExistence type="inferred from homology"/>
<dbReference type="GO" id="GO:0005254">
    <property type="term" value="F:chloride channel activity"/>
    <property type="evidence" value="ECO:0007669"/>
    <property type="project" value="TreeGrafter"/>
</dbReference>
<dbReference type="GO" id="GO:0005886">
    <property type="term" value="C:plasma membrane"/>
    <property type="evidence" value="ECO:0007669"/>
    <property type="project" value="TreeGrafter"/>
</dbReference>
<feature type="region of interest" description="Disordered" evidence="7">
    <location>
        <begin position="307"/>
        <end position="327"/>
    </location>
</feature>
<evidence type="ECO:0000256" key="3">
    <source>
        <dbReference type="ARBA" id="ARBA00022692"/>
    </source>
</evidence>
<comment type="caution">
    <text evidence="6">Lacks conserved residue(s) required for the propagation of feature annotation.</text>
</comment>
<evidence type="ECO:0000256" key="1">
    <source>
        <dbReference type="ARBA" id="ARBA00004141"/>
    </source>
</evidence>
<feature type="compositionally biased region" description="Polar residues" evidence="7">
    <location>
        <begin position="309"/>
        <end position="327"/>
    </location>
</feature>
<dbReference type="AlphaFoldDB" id="A0A0B6ZFU3"/>
<evidence type="ECO:0000256" key="6">
    <source>
        <dbReference type="RuleBase" id="RU280814"/>
    </source>
</evidence>
<dbReference type="InterPro" id="IPR007632">
    <property type="entry name" value="Anoctamin"/>
</dbReference>
<keyword evidence="3 6" id="KW-0812">Transmembrane</keyword>
<evidence type="ECO:0000256" key="2">
    <source>
        <dbReference type="ARBA" id="ARBA00009671"/>
    </source>
</evidence>
<evidence type="ECO:0000256" key="7">
    <source>
        <dbReference type="SAM" id="MobiDB-lite"/>
    </source>
</evidence>
<keyword evidence="4 6" id="KW-1133">Transmembrane helix</keyword>
<reference evidence="9" key="1">
    <citation type="submission" date="2014-12" db="EMBL/GenBank/DDBJ databases">
        <title>Insight into the proteome of Arion vulgaris.</title>
        <authorList>
            <person name="Aradska J."/>
            <person name="Bulat T."/>
            <person name="Smidak R."/>
            <person name="Sarate P."/>
            <person name="Gangsoo J."/>
            <person name="Sialana F."/>
            <person name="Bilban M."/>
            <person name="Lubec G."/>
        </authorList>
    </citation>
    <scope>NUCLEOTIDE SEQUENCE</scope>
    <source>
        <tissue evidence="9">Skin</tissue>
    </source>
</reference>
<dbReference type="PANTHER" id="PTHR12308:SF84">
    <property type="entry name" value="ANOCTAMIN"/>
    <property type="match status" value="1"/>
</dbReference>